<dbReference type="RefSeq" id="WP_200066889.1">
    <property type="nucleotide sequence ID" value="NZ_JAEHFW010000002.1"/>
</dbReference>
<keyword evidence="2" id="KW-1185">Reference proteome</keyword>
<evidence type="ECO:0000313" key="2">
    <source>
        <dbReference type="Proteomes" id="UP000613193"/>
    </source>
</evidence>
<dbReference type="Proteomes" id="UP000613193">
    <property type="component" value="Unassembled WGS sequence"/>
</dbReference>
<gene>
    <name evidence="1" type="ORF">I5M19_13660</name>
</gene>
<dbReference type="EMBL" id="JAEHFW010000002">
    <property type="protein sequence ID" value="MBK0380366.1"/>
    <property type="molecule type" value="Genomic_DNA"/>
</dbReference>
<sequence>MRKLVLVIISFLFVLPGYTQQYKFDDFVETNPPKYLSKEWSELNFSKSFKVSIVEGVLKINDDDKLHGRVLLNIEGGELIGLNHGEWGGALLYKGKAGTIDTIKKGNIVGILNFQNQIYFIEGLAHGSFNSGALYKLIKKRNKFIYDKVLNLEDAPQVSLVLKDKLLIASFSNFYVFKNGKIETVFKKMFWDSLYPNSIAVLNNETYIGIRGGFVKLNIPDKTIKFYRYNHITQK</sequence>
<comment type="caution">
    <text evidence="1">The sequence shown here is derived from an EMBL/GenBank/DDBJ whole genome shotgun (WGS) entry which is preliminary data.</text>
</comment>
<dbReference type="AlphaFoldDB" id="A0A934PWH5"/>
<accession>A0A934PWH5</accession>
<reference evidence="1" key="1">
    <citation type="submission" date="2020-12" db="EMBL/GenBank/DDBJ databases">
        <title>Bacterial novel species Mucilaginibacter sp. SD-g isolated from soil.</title>
        <authorList>
            <person name="Jung H.-Y."/>
        </authorList>
    </citation>
    <scope>NUCLEOTIDE SEQUENCE</scope>
    <source>
        <strain evidence="1">SD-g</strain>
    </source>
</reference>
<name>A0A934PWH5_9SPHI</name>
<protein>
    <submittedName>
        <fullName evidence="1">Uncharacterized protein</fullName>
    </submittedName>
</protein>
<organism evidence="1 2">
    <name type="scientific">Mucilaginibacter segetis</name>
    <dbReference type="NCBI Taxonomy" id="2793071"/>
    <lineage>
        <taxon>Bacteria</taxon>
        <taxon>Pseudomonadati</taxon>
        <taxon>Bacteroidota</taxon>
        <taxon>Sphingobacteriia</taxon>
        <taxon>Sphingobacteriales</taxon>
        <taxon>Sphingobacteriaceae</taxon>
        <taxon>Mucilaginibacter</taxon>
    </lineage>
</organism>
<proteinExistence type="predicted"/>
<evidence type="ECO:0000313" key="1">
    <source>
        <dbReference type="EMBL" id="MBK0380366.1"/>
    </source>
</evidence>